<keyword evidence="1" id="KW-0732">Signal</keyword>
<name>A0ABW9Q425_9FLAO</name>
<evidence type="ECO:0000256" key="1">
    <source>
        <dbReference type="SAM" id="SignalP"/>
    </source>
</evidence>
<accession>A0ABW9Q425</accession>
<protein>
    <submittedName>
        <fullName evidence="2">Uncharacterized protein</fullName>
    </submittedName>
</protein>
<proteinExistence type="predicted"/>
<evidence type="ECO:0000313" key="2">
    <source>
        <dbReference type="EMBL" id="MRX67544.1"/>
    </source>
</evidence>
<sequence length="217" mass="25993">MKINLLLIFLFCSSFSRSQSVQAVDSLNIEICKSLVQNKNLDNEIRMNTIEKSHIYPYLLRFNDTIIQKKLFTQIYYRLLKNCDEFKTLFPAQPFSNDYSEQNKEPIINISKEQCNHFDKISKYYYIEGGGKKVEVTLSDNLWVEKFEDNTYSKLYFRKKNNCQFELEFIESNNVSRGNLSVKGEKYLYKIFNEENETYSVYLKNKETYYIFKIIKQ</sequence>
<dbReference type="RefSeq" id="WP_142449805.1">
    <property type="nucleotide sequence ID" value="NZ_FXTA01000001.1"/>
</dbReference>
<gene>
    <name evidence="2" type="ORF">GJU42_06150</name>
</gene>
<comment type="caution">
    <text evidence="2">The sequence shown here is derived from an EMBL/GenBank/DDBJ whole genome shotgun (WGS) entry which is preliminary data.</text>
</comment>
<dbReference type="EMBL" id="WKKG01000002">
    <property type="protein sequence ID" value="MRX67544.1"/>
    <property type="molecule type" value="Genomic_DNA"/>
</dbReference>
<evidence type="ECO:0000313" key="3">
    <source>
        <dbReference type="Proteomes" id="UP000468990"/>
    </source>
</evidence>
<keyword evidence="3" id="KW-1185">Reference proteome</keyword>
<reference evidence="2 3" key="1">
    <citation type="submission" date="2019-11" db="EMBL/GenBank/DDBJ databases">
        <title>Flavobacterium resistens genome.</title>
        <authorList>
            <person name="Wilson V.M."/>
            <person name="Newman J.D."/>
        </authorList>
    </citation>
    <scope>NUCLEOTIDE SEQUENCE [LARGE SCALE GENOMIC DNA]</scope>
    <source>
        <strain evidence="2 3">DSM 19382</strain>
    </source>
</reference>
<organism evidence="2 3">
    <name type="scientific">Flavobacterium resistens</name>
    <dbReference type="NCBI Taxonomy" id="443612"/>
    <lineage>
        <taxon>Bacteria</taxon>
        <taxon>Pseudomonadati</taxon>
        <taxon>Bacteroidota</taxon>
        <taxon>Flavobacteriia</taxon>
        <taxon>Flavobacteriales</taxon>
        <taxon>Flavobacteriaceae</taxon>
        <taxon>Flavobacterium</taxon>
    </lineage>
</organism>
<feature type="chain" id="PRO_5045813690" evidence="1">
    <location>
        <begin position="24"/>
        <end position="217"/>
    </location>
</feature>
<feature type="signal peptide" evidence="1">
    <location>
        <begin position="1"/>
        <end position="23"/>
    </location>
</feature>
<dbReference type="Proteomes" id="UP000468990">
    <property type="component" value="Unassembled WGS sequence"/>
</dbReference>